<keyword evidence="3" id="KW-1003">Cell membrane</keyword>
<dbReference type="GO" id="GO:0005886">
    <property type="term" value="C:plasma membrane"/>
    <property type="evidence" value="ECO:0007669"/>
    <property type="project" value="UniProtKB-SubCell"/>
</dbReference>
<feature type="transmembrane region" description="Helical" evidence="8">
    <location>
        <begin position="6"/>
        <end position="28"/>
    </location>
</feature>
<dbReference type="InterPro" id="IPR007227">
    <property type="entry name" value="Cell_shape_determining_MreD"/>
</dbReference>
<dbReference type="Pfam" id="PF04093">
    <property type="entry name" value="MreD"/>
    <property type="match status" value="1"/>
</dbReference>
<reference evidence="9 10" key="1">
    <citation type="submission" date="2020-08" db="EMBL/GenBank/DDBJ databases">
        <title>Genomic Encyclopedia of Type Strains, Phase IV (KMG-IV): sequencing the most valuable type-strain genomes for metagenomic binning, comparative biology and taxonomic classification.</title>
        <authorList>
            <person name="Goeker M."/>
        </authorList>
    </citation>
    <scope>NUCLEOTIDE SEQUENCE [LARGE SCALE GENOMIC DNA]</scope>
    <source>
        <strain evidence="9 10">DSM 19163</strain>
    </source>
</reference>
<evidence type="ECO:0000256" key="4">
    <source>
        <dbReference type="ARBA" id="ARBA00022692"/>
    </source>
</evidence>
<keyword evidence="4 8" id="KW-0812">Transmembrane</keyword>
<dbReference type="RefSeq" id="WP_183674602.1">
    <property type="nucleotide sequence ID" value="NZ_CBCRYX010000005.1"/>
</dbReference>
<evidence type="ECO:0000313" key="10">
    <source>
        <dbReference type="Proteomes" id="UP000579136"/>
    </source>
</evidence>
<dbReference type="AlphaFoldDB" id="A0A9Q2D0S3"/>
<evidence type="ECO:0000313" key="9">
    <source>
        <dbReference type="EMBL" id="MBB5176324.1"/>
    </source>
</evidence>
<comment type="subcellular location">
    <subcellularLocation>
        <location evidence="1">Cell membrane</location>
        <topology evidence="1">Multi-pass membrane protein</topology>
    </subcellularLocation>
</comment>
<evidence type="ECO:0000256" key="1">
    <source>
        <dbReference type="ARBA" id="ARBA00004651"/>
    </source>
</evidence>
<organism evidence="9 10">
    <name type="scientific">Nosocomiicoccus ampullae</name>
    <dbReference type="NCBI Taxonomy" id="489910"/>
    <lineage>
        <taxon>Bacteria</taxon>
        <taxon>Bacillati</taxon>
        <taxon>Bacillota</taxon>
        <taxon>Bacilli</taxon>
        <taxon>Bacillales</taxon>
        <taxon>Staphylococcaceae</taxon>
        <taxon>Nosocomiicoccus</taxon>
    </lineage>
</organism>
<keyword evidence="10" id="KW-1185">Reference proteome</keyword>
<feature type="transmembrane region" description="Helical" evidence="8">
    <location>
        <begin position="40"/>
        <end position="63"/>
    </location>
</feature>
<proteinExistence type="inferred from homology"/>
<accession>A0A9Q2D0S3</accession>
<evidence type="ECO:0000256" key="3">
    <source>
        <dbReference type="ARBA" id="ARBA00022475"/>
    </source>
</evidence>
<evidence type="ECO:0000256" key="7">
    <source>
        <dbReference type="ARBA" id="ARBA00023136"/>
    </source>
</evidence>
<name>A0A9Q2D0S3_9STAP</name>
<dbReference type="GO" id="GO:0008360">
    <property type="term" value="P:regulation of cell shape"/>
    <property type="evidence" value="ECO:0007669"/>
    <property type="project" value="UniProtKB-KW"/>
</dbReference>
<keyword evidence="6 8" id="KW-1133">Transmembrane helix</keyword>
<keyword evidence="5" id="KW-0133">Cell shape</keyword>
<feature type="transmembrane region" description="Helical" evidence="8">
    <location>
        <begin position="101"/>
        <end position="121"/>
    </location>
</feature>
<comment type="similarity">
    <text evidence="2">Belongs to the MreD family.</text>
</comment>
<sequence>MRSILLFITFFIMMFIDFSFANFSPFTLFGIEVYFVPKLVFMMLLLVSIYFGLSYGMFFSIVFGILLDIYIGTVYGIHLFGFVAFIIFMHTAFRVFYRDQVGLFFVVIVNTFLFDFFIYGIYKLINFTNLPVFDYIALRGIPSLLLNALLYIPLLFIVLVLRKIRKNVFVKQL</sequence>
<comment type="caution">
    <text evidence="9">The sequence shown here is derived from an EMBL/GenBank/DDBJ whole genome shotgun (WGS) entry which is preliminary data.</text>
</comment>
<evidence type="ECO:0000256" key="2">
    <source>
        <dbReference type="ARBA" id="ARBA00007776"/>
    </source>
</evidence>
<evidence type="ECO:0000256" key="8">
    <source>
        <dbReference type="SAM" id="Phobius"/>
    </source>
</evidence>
<protein>
    <submittedName>
        <fullName evidence="9">Rod shape-determining protein MreD</fullName>
    </submittedName>
</protein>
<feature type="transmembrane region" description="Helical" evidence="8">
    <location>
        <begin position="69"/>
        <end position="89"/>
    </location>
</feature>
<dbReference type="NCBIfam" id="TIGR03426">
    <property type="entry name" value="shape_MreD"/>
    <property type="match status" value="1"/>
</dbReference>
<feature type="transmembrane region" description="Helical" evidence="8">
    <location>
        <begin position="141"/>
        <end position="161"/>
    </location>
</feature>
<evidence type="ECO:0000256" key="5">
    <source>
        <dbReference type="ARBA" id="ARBA00022960"/>
    </source>
</evidence>
<dbReference type="EMBL" id="JACHHF010000006">
    <property type="protein sequence ID" value="MBB5176324.1"/>
    <property type="molecule type" value="Genomic_DNA"/>
</dbReference>
<evidence type="ECO:0000256" key="6">
    <source>
        <dbReference type="ARBA" id="ARBA00022989"/>
    </source>
</evidence>
<dbReference type="Proteomes" id="UP000579136">
    <property type="component" value="Unassembled WGS sequence"/>
</dbReference>
<gene>
    <name evidence="9" type="ORF">HNQ45_001211</name>
</gene>
<keyword evidence="7 8" id="KW-0472">Membrane</keyword>